<organism evidence="2 3">
    <name type="scientific">Coprinopsis marcescibilis</name>
    <name type="common">Agaric fungus</name>
    <name type="synonym">Psathyrella marcescibilis</name>
    <dbReference type="NCBI Taxonomy" id="230819"/>
    <lineage>
        <taxon>Eukaryota</taxon>
        <taxon>Fungi</taxon>
        <taxon>Dikarya</taxon>
        <taxon>Basidiomycota</taxon>
        <taxon>Agaricomycotina</taxon>
        <taxon>Agaricomycetes</taxon>
        <taxon>Agaricomycetidae</taxon>
        <taxon>Agaricales</taxon>
        <taxon>Agaricineae</taxon>
        <taxon>Psathyrellaceae</taxon>
        <taxon>Coprinopsis</taxon>
    </lineage>
</organism>
<sequence>MALLAKRAPTTIIITRTIRHDATAKSKKNSPEEDTSPVQRYRRQSSYRGTPTRYLTTLDPRRLTPSEYFDISNLTKPSMRIIPEGGDLSTMATVLMRYTDLKGPTRVVCSRFPPNSKGFFYLYAPQDEKGRILPTAQLRFRLLDSPEPERFSEGTDLLQPTGEVWAESLAKLFRYPTYQPLLRVMVQDGSLPKHVYDRVEQLVLKRTGGLNRFDEEFFMDFGMTKKSIGCGDKALDIRPRPSVALNGVLKYSGTGVVRLERASPDDYNTLVMRVMEVLTPPNPEDKYFQKEGELLKWYHPTDAKEVVWYKKPRYPIPRELFEQLPIARAGELHAGV</sequence>
<dbReference type="EMBL" id="ML210244">
    <property type="protein sequence ID" value="TFK22305.1"/>
    <property type="molecule type" value="Genomic_DNA"/>
</dbReference>
<feature type="region of interest" description="Disordered" evidence="1">
    <location>
        <begin position="19"/>
        <end position="53"/>
    </location>
</feature>
<dbReference type="OrthoDB" id="2750929at2759"/>
<gene>
    <name evidence="2" type="ORF">FA15DRAFT_671686</name>
</gene>
<dbReference type="Proteomes" id="UP000307440">
    <property type="component" value="Unassembled WGS sequence"/>
</dbReference>
<evidence type="ECO:0000313" key="2">
    <source>
        <dbReference type="EMBL" id="TFK22305.1"/>
    </source>
</evidence>
<accession>A0A5C3KQB6</accession>
<proteinExistence type="predicted"/>
<name>A0A5C3KQB6_COPMA</name>
<protein>
    <submittedName>
        <fullName evidence="2">Uncharacterized protein</fullName>
    </submittedName>
</protein>
<evidence type="ECO:0000256" key="1">
    <source>
        <dbReference type="SAM" id="MobiDB-lite"/>
    </source>
</evidence>
<reference evidence="2 3" key="1">
    <citation type="journal article" date="2019" name="Nat. Ecol. Evol.">
        <title>Megaphylogeny resolves global patterns of mushroom evolution.</title>
        <authorList>
            <person name="Varga T."/>
            <person name="Krizsan K."/>
            <person name="Foldi C."/>
            <person name="Dima B."/>
            <person name="Sanchez-Garcia M."/>
            <person name="Sanchez-Ramirez S."/>
            <person name="Szollosi G.J."/>
            <person name="Szarkandi J.G."/>
            <person name="Papp V."/>
            <person name="Albert L."/>
            <person name="Andreopoulos W."/>
            <person name="Angelini C."/>
            <person name="Antonin V."/>
            <person name="Barry K.W."/>
            <person name="Bougher N.L."/>
            <person name="Buchanan P."/>
            <person name="Buyck B."/>
            <person name="Bense V."/>
            <person name="Catcheside P."/>
            <person name="Chovatia M."/>
            <person name="Cooper J."/>
            <person name="Damon W."/>
            <person name="Desjardin D."/>
            <person name="Finy P."/>
            <person name="Geml J."/>
            <person name="Haridas S."/>
            <person name="Hughes K."/>
            <person name="Justo A."/>
            <person name="Karasinski D."/>
            <person name="Kautmanova I."/>
            <person name="Kiss B."/>
            <person name="Kocsube S."/>
            <person name="Kotiranta H."/>
            <person name="LaButti K.M."/>
            <person name="Lechner B.E."/>
            <person name="Liimatainen K."/>
            <person name="Lipzen A."/>
            <person name="Lukacs Z."/>
            <person name="Mihaltcheva S."/>
            <person name="Morgado L.N."/>
            <person name="Niskanen T."/>
            <person name="Noordeloos M.E."/>
            <person name="Ohm R.A."/>
            <person name="Ortiz-Santana B."/>
            <person name="Ovrebo C."/>
            <person name="Racz N."/>
            <person name="Riley R."/>
            <person name="Savchenko A."/>
            <person name="Shiryaev A."/>
            <person name="Soop K."/>
            <person name="Spirin V."/>
            <person name="Szebenyi C."/>
            <person name="Tomsovsky M."/>
            <person name="Tulloss R.E."/>
            <person name="Uehling J."/>
            <person name="Grigoriev I.V."/>
            <person name="Vagvolgyi C."/>
            <person name="Papp T."/>
            <person name="Martin F.M."/>
            <person name="Miettinen O."/>
            <person name="Hibbett D.S."/>
            <person name="Nagy L.G."/>
        </authorList>
    </citation>
    <scope>NUCLEOTIDE SEQUENCE [LARGE SCALE GENOMIC DNA]</scope>
    <source>
        <strain evidence="2 3">CBS 121175</strain>
    </source>
</reference>
<keyword evidence="3" id="KW-1185">Reference proteome</keyword>
<evidence type="ECO:0000313" key="3">
    <source>
        <dbReference type="Proteomes" id="UP000307440"/>
    </source>
</evidence>
<dbReference type="AlphaFoldDB" id="A0A5C3KQB6"/>